<name>A0A1F5G4G0_9BACT</name>
<feature type="domain" description="Rieske" evidence="6">
    <location>
        <begin position="1"/>
        <end position="95"/>
    </location>
</feature>
<dbReference type="EMBL" id="MFAT01000019">
    <property type="protein sequence ID" value="OGD86719.1"/>
    <property type="molecule type" value="Genomic_DNA"/>
</dbReference>
<dbReference type="PANTHER" id="PTHR21496">
    <property type="entry name" value="FERREDOXIN-RELATED"/>
    <property type="match status" value="1"/>
</dbReference>
<comment type="caution">
    <text evidence="7">The sequence shown here is derived from an EMBL/GenBank/DDBJ whole genome shotgun (WGS) entry which is preliminary data.</text>
</comment>
<feature type="non-terminal residue" evidence="7">
    <location>
        <position position="1"/>
    </location>
</feature>
<evidence type="ECO:0000256" key="3">
    <source>
        <dbReference type="ARBA" id="ARBA00023004"/>
    </source>
</evidence>
<keyword evidence="1" id="KW-0001">2Fe-2S</keyword>
<dbReference type="GO" id="GO:0051537">
    <property type="term" value="F:2 iron, 2 sulfur cluster binding"/>
    <property type="evidence" value="ECO:0007669"/>
    <property type="project" value="UniProtKB-KW"/>
</dbReference>
<evidence type="ECO:0000259" key="6">
    <source>
        <dbReference type="PROSITE" id="PS51296"/>
    </source>
</evidence>
<sequence length="97" mass="10873">VCQYNEVPEAGVKRVKVGEKDIALIKLGGQIYALSNICTHEGCYINENFQMHFDVVECMCHGSQFEVKTGNVMFPPATEGLQKYRAEVVGDDIYLEI</sequence>
<accession>A0A1F5G4G0</accession>
<dbReference type="GO" id="GO:0016020">
    <property type="term" value="C:membrane"/>
    <property type="evidence" value="ECO:0007669"/>
    <property type="project" value="InterPro"/>
</dbReference>
<organism evidence="7 8">
    <name type="scientific">Candidatus Curtissbacteria bacterium RBG_13_35_7</name>
    <dbReference type="NCBI Taxonomy" id="1797705"/>
    <lineage>
        <taxon>Bacteria</taxon>
        <taxon>Candidatus Curtissiibacteriota</taxon>
    </lineage>
</organism>
<reference evidence="7 8" key="1">
    <citation type="journal article" date="2016" name="Nat. Commun.">
        <title>Thousands of microbial genomes shed light on interconnected biogeochemical processes in an aquifer system.</title>
        <authorList>
            <person name="Anantharaman K."/>
            <person name="Brown C.T."/>
            <person name="Hug L.A."/>
            <person name="Sharon I."/>
            <person name="Castelle C.J."/>
            <person name="Probst A.J."/>
            <person name="Thomas B.C."/>
            <person name="Singh A."/>
            <person name="Wilkins M.J."/>
            <person name="Karaoz U."/>
            <person name="Brodie E.L."/>
            <person name="Williams K.H."/>
            <person name="Hubbard S.S."/>
            <person name="Banfield J.F."/>
        </authorList>
    </citation>
    <scope>NUCLEOTIDE SEQUENCE [LARGE SCALE GENOMIC DNA]</scope>
</reference>
<evidence type="ECO:0000256" key="4">
    <source>
        <dbReference type="ARBA" id="ARBA00023014"/>
    </source>
</evidence>
<proteinExistence type="predicted"/>
<keyword evidence="4" id="KW-0411">Iron-sulfur</keyword>
<keyword evidence="5" id="KW-1015">Disulfide bond</keyword>
<dbReference type="InterPro" id="IPR005805">
    <property type="entry name" value="Rieske_Fe-S_prot_C"/>
</dbReference>
<dbReference type="InterPro" id="IPR017941">
    <property type="entry name" value="Rieske_2Fe-2S"/>
</dbReference>
<evidence type="ECO:0000313" key="8">
    <source>
        <dbReference type="Proteomes" id="UP000176317"/>
    </source>
</evidence>
<evidence type="ECO:0000256" key="5">
    <source>
        <dbReference type="ARBA" id="ARBA00023157"/>
    </source>
</evidence>
<dbReference type="AlphaFoldDB" id="A0A1F5G4G0"/>
<protein>
    <recommendedName>
        <fullName evidence="6">Rieske domain-containing protein</fullName>
    </recommendedName>
</protein>
<dbReference type="Proteomes" id="UP000176317">
    <property type="component" value="Unassembled WGS sequence"/>
</dbReference>
<dbReference type="Gene3D" id="2.102.10.10">
    <property type="entry name" value="Rieske [2Fe-2S] iron-sulphur domain"/>
    <property type="match status" value="1"/>
</dbReference>
<dbReference type="InterPro" id="IPR036922">
    <property type="entry name" value="Rieske_2Fe-2S_sf"/>
</dbReference>
<keyword evidence="3" id="KW-0408">Iron</keyword>
<evidence type="ECO:0000313" key="7">
    <source>
        <dbReference type="EMBL" id="OGD86719.1"/>
    </source>
</evidence>
<dbReference type="SUPFAM" id="SSF50022">
    <property type="entry name" value="ISP domain"/>
    <property type="match status" value="1"/>
</dbReference>
<gene>
    <name evidence="7" type="ORF">A2164_03545</name>
</gene>
<dbReference type="PANTHER" id="PTHR21496:SF23">
    <property type="entry name" value="3-PHENYLPROPIONATE_CINNAMIC ACID DIOXYGENASE FERREDOXIN SUBUNIT"/>
    <property type="match status" value="1"/>
</dbReference>
<evidence type="ECO:0000256" key="2">
    <source>
        <dbReference type="ARBA" id="ARBA00022723"/>
    </source>
</evidence>
<dbReference type="GO" id="GO:0046872">
    <property type="term" value="F:metal ion binding"/>
    <property type="evidence" value="ECO:0007669"/>
    <property type="project" value="UniProtKB-KW"/>
</dbReference>
<dbReference type="Pfam" id="PF00355">
    <property type="entry name" value="Rieske"/>
    <property type="match status" value="1"/>
</dbReference>
<evidence type="ECO:0000256" key="1">
    <source>
        <dbReference type="ARBA" id="ARBA00022714"/>
    </source>
</evidence>
<dbReference type="PROSITE" id="PS51296">
    <property type="entry name" value="RIESKE"/>
    <property type="match status" value="1"/>
</dbReference>
<keyword evidence="2" id="KW-0479">Metal-binding</keyword>
<dbReference type="PRINTS" id="PR00162">
    <property type="entry name" value="RIESKE"/>
</dbReference>